<accession>A0A166MS60</accession>
<evidence type="ECO:0000313" key="1">
    <source>
        <dbReference type="EMBL" id="KZV78337.1"/>
    </source>
</evidence>
<reference evidence="1 2" key="1">
    <citation type="journal article" date="2016" name="Mol. Biol. Evol.">
        <title>Comparative Genomics of Early-Diverging Mushroom-Forming Fungi Provides Insights into the Origins of Lignocellulose Decay Capabilities.</title>
        <authorList>
            <person name="Nagy L.G."/>
            <person name="Riley R."/>
            <person name="Tritt A."/>
            <person name="Adam C."/>
            <person name="Daum C."/>
            <person name="Floudas D."/>
            <person name="Sun H."/>
            <person name="Yadav J.S."/>
            <person name="Pangilinan J."/>
            <person name="Larsson K.H."/>
            <person name="Matsuura K."/>
            <person name="Barry K."/>
            <person name="Labutti K."/>
            <person name="Kuo R."/>
            <person name="Ohm R.A."/>
            <person name="Bhattacharya S.S."/>
            <person name="Shirouzu T."/>
            <person name="Yoshinaga Y."/>
            <person name="Martin F.M."/>
            <person name="Grigoriev I.V."/>
            <person name="Hibbett D.S."/>
        </authorList>
    </citation>
    <scope>NUCLEOTIDE SEQUENCE [LARGE SCALE GENOMIC DNA]</scope>
    <source>
        <strain evidence="1 2">HHB12029</strain>
    </source>
</reference>
<name>A0A166MS60_EXIGL</name>
<organism evidence="1 2">
    <name type="scientific">Exidia glandulosa HHB12029</name>
    <dbReference type="NCBI Taxonomy" id="1314781"/>
    <lineage>
        <taxon>Eukaryota</taxon>
        <taxon>Fungi</taxon>
        <taxon>Dikarya</taxon>
        <taxon>Basidiomycota</taxon>
        <taxon>Agaricomycotina</taxon>
        <taxon>Agaricomycetes</taxon>
        <taxon>Auriculariales</taxon>
        <taxon>Exidiaceae</taxon>
        <taxon>Exidia</taxon>
    </lineage>
</organism>
<protein>
    <submittedName>
        <fullName evidence="1">Uncharacterized protein</fullName>
    </submittedName>
</protein>
<dbReference type="Proteomes" id="UP000077266">
    <property type="component" value="Unassembled WGS sequence"/>
</dbReference>
<dbReference type="InParanoid" id="A0A166MS60"/>
<sequence>MLTLDTIGDRIELSSRRRATRLLLQDMCAVFTLLCLACELIRLQPAPWATVVLVAWRPVQNCTIMLMLDGVQVCLAIASLRRAHAETGMQMLTRHRQCMRARRTRLGPYRQSMLMRGHVRVLRYMIPRLTSDIV</sequence>
<dbReference type="AlphaFoldDB" id="A0A166MS60"/>
<proteinExistence type="predicted"/>
<gene>
    <name evidence="1" type="ORF">EXIGLDRAFT_783969</name>
</gene>
<keyword evidence="2" id="KW-1185">Reference proteome</keyword>
<evidence type="ECO:0000313" key="2">
    <source>
        <dbReference type="Proteomes" id="UP000077266"/>
    </source>
</evidence>
<dbReference type="EMBL" id="KV426943">
    <property type="protein sequence ID" value="KZV78337.1"/>
    <property type="molecule type" value="Genomic_DNA"/>
</dbReference>